<name>B8BWU6_THAPS</name>
<evidence type="ECO:0000313" key="4">
    <source>
        <dbReference type="EMBL" id="EED94094.1"/>
    </source>
</evidence>
<dbReference type="HOGENOM" id="CLU_552672_0_0_1"/>
<accession>B8BWU6</accession>
<dbReference type="Gene3D" id="2.60.120.620">
    <property type="entry name" value="q2cbj1_9rhob like domain"/>
    <property type="match status" value="1"/>
</dbReference>
<reference evidence="4 5" key="2">
    <citation type="journal article" date="2008" name="Nature">
        <title>The Phaeodactylum genome reveals the evolutionary history of diatom genomes.</title>
        <authorList>
            <person name="Bowler C."/>
            <person name="Allen A.E."/>
            <person name="Badger J.H."/>
            <person name="Grimwood J."/>
            <person name="Jabbari K."/>
            <person name="Kuo A."/>
            <person name="Maheswari U."/>
            <person name="Martens C."/>
            <person name="Maumus F."/>
            <person name="Otillar R.P."/>
            <person name="Rayko E."/>
            <person name="Salamov A."/>
            <person name="Vandepoele K."/>
            <person name="Beszteri B."/>
            <person name="Gruber A."/>
            <person name="Heijde M."/>
            <person name="Katinka M."/>
            <person name="Mock T."/>
            <person name="Valentin K."/>
            <person name="Verret F."/>
            <person name="Berges J.A."/>
            <person name="Brownlee C."/>
            <person name="Cadoret J.P."/>
            <person name="Chiovitti A."/>
            <person name="Choi C.J."/>
            <person name="Coesel S."/>
            <person name="De Martino A."/>
            <person name="Detter J.C."/>
            <person name="Durkin C."/>
            <person name="Falciatore A."/>
            <person name="Fournet J."/>
            <person name="Haruta M."/>
            <person name="Huysman M.J."/>
            <person name="Jenkins B.D."/>
            <person name="Jiroutova K."/>
            <person name="Jorgensen R.E."/>
            <person name="Joubert Y."/>
            <person name="Kaplan A."/>
            <person name="Kroger N."/>
            <person name="Kroth P.G."/>
            <person name="La Roche J."/>
            <person name="Lindquist E."/>
            <person name="Lommer M."/>
            <person name="Martin-Jezequel V."/>
            <person name="Lopez P.J."/>
            <person name="Lucas S."/>
            <person name="Mangogna M."/>
            <person name="McGinnis K."/>
            <person name="Medlin L.K."/>
            <person name="Montsant A."/>
            <person name="Oudot-Le Secq M.P."/>
            <person name="Napoli C."/>
            <person name="Obornik M."/>
            <person name="Parker M.S."/>
            <person name="Petit J.L."/>
            <person name="Porcel B.M."/>
            <person name="Poulsen N."/>
            <person name="Robison M."/>
            <person name="Rychlewski L."/>
            <person name="Rynearson T.A."/>
            <person name="Schmutz J."/>
            <person name="Shapiro H."/>
            <person name="Siaut M."/>
            <person name="Stanley M."/>
            <person name="Sussman M.R."/>
            <person name="Taylor A.R."/>
            <person name="Vardi A."/>
            <person name="von Dassow P."/>
            <person name="Vyverman W."/>
            <person name="Willis A."/>
            <person name="Wyrwicz L.S."/>
            <person name="Rokhsar D.S."/>
            <person name="Weissenbach J."/>
            <person name="Armbrust E.V."/>
            <person name="Green B.R."/>
            <person name="Van de Peer Y."/>
            <person name="Grigoriev I.V."/>
        </authorList>
    </citation>
    <scope>NUCLEOTIDE SEQUENCE [LARGE SCALE GENOMIC DNA]</scope>
    <source>
        <strain evidence="4 5">CCMP1335</strain>
    </source>
</reference>
<gene>
    <name evidence="4" type="ORF">THAPSDRAFT_3110</name>
</gene>
<evidence type="ECO:0000313" key="5">
    <source>
        <dbReference type="Proteomes" id="UP000001449"/>
    </source>
</evidence>
<feature type="transmembrane region" description="Helical" evidence="3">
    <location>
        <begin position="197"/>
        <end position="215"/>
    </location>
</feature>
<dbReference type="eggNOG" id="ENOG502R2P2">
    <property type="taxonomic scope" value="Eukaryota"/>
</dbReference>
<protein>
    <recommendedName>
        <fullName evidence="6">Prolyl 4-hydroxylase alpha subunit domain-containing protein</fullName>
    </recommendedName>
</protein>
<evidence type="ECO:0000256" key="3">
    <source>
        <dbReference type="SAM" id="Phobius"/>
    </source>
</evidence>
<reference evidence="4 5" key="1">
    <citation type="journal article" date="2004" name="Science">
        <title>The genome of the diatom Thalassiosira pseudonana: ecology, evolution, and metabolism.</title>
        <authorList>
            <person name="Armbrust E.V."/>
            <person name="Berges J.A."/>
            <person name="Bowler C."/>
            <person name="Green B.R."/>
            <person name="Martinez D."/>
            <person name="Putnam N.H."/>
            <person name="Zhou S."/>
            <person name="Allen A.E."/>
            <person name="Apt K.E."/>
            <person name="Bechner M."/>
            <person name="Brzezinski M.A."/>
            <person name="Chaal B.K."/>
            <person name="Chiovitti A."/>
            <person name="Davis A.K."/>
            <person name="Demarest M.S."/>
            <person name="Detter J.C."/>
            <person name="Glavina T."/>
            <person name="Goodstein D."/>
            <person name="Hadi M.Z."/>
            <person name="Hellsten U."/>
            <person name="Hildebrand M."/>
            <person name="Jenkins B.D."/>
            <person name="Jurka J."/>
            <person name="Kapitonov V.V."/>
            <person name="Kroger N."/>
            <person name="Lau W.W."/>
            <person name="Lane T.W."/>
            <person name="Larimer F.W."/>
            <person name="Lippmeier J.C."/>
            <person name="Lucas S."/>
            <person name="Medina M."/>
            <person name="Montsant A."/>
            <person name="Obornik M."/>
            <person name="Parker M.S."/>
            <person name="Palenik B."/>
            <person name="Pazour G.J."/>
            <person name="Richardson P.M."/>
            <person name="Rynearson T.A."/>
            <person name="Saito M.A."/>
            <person name="Schwartz D.C."/>
            <person name="Thamatrakoln K."/>
            <person name="Valentin K."/>
            <person name="Vardi A."/>
            <person name="Wilkerson F.P."/>
            <person name="Rokhsar D.S."/>
        </authorList>
    </citation>
    <scope>NUCLEOTIDE SEQUENCE [LARGE SCALE GENOMIC DNA]</scope>
    <source>
        <strain evidence="4 5">CCMP1335</strain>
    </source>
</reference>
<keyword evidence="5" id="KW-1185">Reference proteome</keyword>
<evidence type="ECO:0000256" key="2">
    <source>
        <dbReference type="SAM" id="MobiDB-lite"/>
    </source>
</evidence>
<keyword evidence="1" id="KW-0175">Coiled coil</keyword>
<organism evidence="4 5">
    <name type="scientific">Thalassiosira pseudonana</name>
    <name type="common">Marine diatom</name>
    <name type="synonym">Cyclotella nana</name>
    <dbReference type="NCBI Taxonomy" id="35128"/>
    <lineage>
        <taxon>Eukaryota</taxon>
        <taxon>Sar</taxon>
        <taxon>Stramenopiles</taxon>
        <taxon>Ochrophyta</taxon>
        <taxon>Bacillariophyta</taxon>
        <taxon>Coscinodiscophyceae</taxon>
        <taxon>Thalassiosirophycidae</taxon>
        <taxon>Thalassiosirales</taxon>
        <taxon>Thalassiosiraceae</taxon>
        <taxon>Thalassiosira</taxon>
    </lineage>
</organism>
<dbReference type="EMBL" id="CM000640">
    <property type="protein sequence ID" value="EED94094.1"/>
    <property type="molecule type" value="Genomic_DNA"/>
</dbReference>
<feature type="region of interest" description="Disordered" evidence="2">
    <location>
        <begin position="141"/>
        <end position="188"/>
    </location>
</feature>
<feature type="transmembrane region" description="Helical" evidence="3">
    <location>
        <begin position="28"/>
        <end position="49"/>
    </location>
</feature>
<dbReference type="InParanoid" id="B8BWU6"/>
<dbReference type="KEGG" id="tps:THAPSDRAFT_3110"/>
<proteinExistence type="predicted"/>
<keyword evidence="3" id="KW-0812">Transmembrane</keyword>
<dbReference type="AlphaFoldDB" id="B8BWU6"/>
<dbReference type="Proteomes" id="UP000001449">
    <property type="component" value="Chromosome 3"/>
</dbReference>
<evidence type="ECO:0008006" key="6">
    <source>
        <dbReference type="Google" id="ProtNLM"/>
    </source>
</evidence>
<dbReference type="PaxDb" id="35128-Thaps3110"/>
<keyword evidence="3" id="KW-1133">Transmembrane helix</keyword>
<feature type="compositionally biased region" description="Acidic residues" evidence="2">
    <location>
        <begin position="149"/>
        <end position="178"/>
    </location>
</feature>
<sequence>MATINEEGGVKGNKKGRPLWTFVKNASFIMTAAMFLVTFVLVLDAYKFVSVRHAKFARKKLLKTLQFMDPTIIESHTGMKVLTSEQYEQLTSDLEKTRSSVREMNAKVQEKFSDVLKASMEVQNMKKDIEDMKKLIAENGGEVTAEAAPAEEEKEETADTPEAPGADDGEEGEVEGESESAAVEKKRRPHHHRKRKILMWRFVMDWGGVLIWFGGERKYLKRELEETRAAAMDAVDAVLAANKLTKRLGGGAVDVDQPYTTKNFSARVDGDTYGDDSFDIIKEMDEFMDRERLKKIAADARKAYKTARPFPNHVFDGIFPERMLRKVMEENPETLLVDGCLPGSEACLKGSYEGQQHKSSINNDKQMGIFTKSFFGYIKSSGFVHFLEELSQINGLIPDPHYFGAGLHFTSPGGKLDIHADFNALVSHKLERRVNTLLFLNDDWPSEYGAVVKRYATLLAKGYSAIMAIPIHWRHQQEEQGDQLLCTTTQRNAP</sequence>
<evidence type="ECO:0000256" key="1">
    <source>
        <dbReference type="SAM" id="Coils"/>
    </source>
</evidence>
<keyword evidence="3" id="KW-0472">Membrane</keyword>
<dbReference type="GeneID" id="7442451"/>
<feature type="coiled-coil region" evidence="1">
    <location>
        <begin position="87"/>
        <end position="135"/>
    </location>
</feature>
<dbReference type="RefSeq" id="XP_002288658.1">
    <property type="nucleotide sequence ID" value="XM_002288622.1"/>
</dbReference>